<dbReference type="AlphaFoldDB" id="A0A2H0URZ9"/>
<accession>A0A2H0URZ9</accession>
<dbReference type="EMBL" id="PFAZ01000004">
    <property type="protein sequence ID" value="PIR89198.1"/>
    <property type="molecule type" value="Genomic_DNA"/>
</dbReference>
<evidence type="ECO:0000313" key="2">
    <source>
        <dbReference type="Proteomes" id="UP000231157"/>
    </source>
</evidence>
<dbReference type="Proteomes" id="UP000231157">
    <property type="component" value="Unassembled WGS sequence"/>
</dbReference>
<proteinExistence type="predicted"/>
<comment type="caution">
    <text evidence="1">The sequence shown here is derived from an EMBL/GenBank/DDBJ whole genome shotgun (WGS) entry which is preliminary data.</text>
</comment>
<sequence>MNISASSFLFGYYLPFGLYTNLNNLQTNSRRPQNANGGVPADEIPVKTFEPICALGVIHG</sequence>
<evidence type="ECO:0000313" key="1">
    <source>
        <dbReference type="EMBL" id="PIR89198.1"/>
    </source>
</evidence>
<name>A0A2H0URZ9_9BACT</name>
<organism evidence="1 2">
    <name type="scientific">Candidatus Harrisonbacteria bacterium CG10_big_fil_rev_8_21_14_0_10_40_38</name>
    <dbReference type="NCBI Taxonomy" id="1974583"/>
    <lineage>
        <taxon>Bacteria</taxon>
        <taxon>Candidatus Harrisoniibacteriota</taxon>
    </lineage>
</organism>
<gene>
    <name evidence="1" type="ORF">COU07_02355</name>
</gene>
<reference evidence="2" key="1">
    <citation type="submission" date="2017-09" db="EMBL/GenBank/DDBJ databases">
        <title>Depth-based differentiation of microbial function through sediment-hosted aquifers and enrichment of novel symbionts in the deep terrestrial subsurface.</title>
        <authorList>
            <person name="Probst A.J."/>
            <person name="Ladd B."/>
            <person name="Jarett J.K."/>
            <person name="Geller-Mcgrath D.E."/>
            <person name="Sieber C.M.K."/>
            <person name="Emerson J.B."/>
            <person name="Anantharaman K."/>
            <person name="Thomas B.C."/>
            <person name="Malmstrom R."/>
            <person name="Stieglmeier M."/>
            <person name="Klingl A."/>
            <person name="Woyke T."/>
            <person name="Ryan C.M."/>
            <person name="Banfield J.F."/>
        </authorList>
    </citation>
    <scope>NUCLEOTIDE SEQUENCE [LARGE SCALE GENOMIC DNA]</scope>
</reference>
<protein>
    <submittedName>
        <fullName evidence="1">Uncharacterized protein</fullName>
    </submittedName>
</protein>